<organism evidence="3 4">
    <name type="scientific">Marinactinospora rubrisoli</name>
    <dbReference type="NCBI Taxonomy" id="2715399"/>
    <lineage>
        <taxon>Bacteria</taxon>
        <taxon>Bacillati</taxon>
        <taxon>Actinomycetota</taxon>
        <taxon>Actinomycetes</taxon>
        <taxon>Streptosporangiales</taxon>
        <taxon>Nocardiopsidaceae</taxon>
        <taxon>Marinactinospora</taxon>
    </lineage>
</organism>
<name>A0ABW2KH73_9ACTN</name>
<keyword evidence="1" id="KW-0238">DNA-binding</keyword>
<dbReference type="Proteomes" id="UP001596540">
    <property type="component" value="Unassembled WGS sequence"/>
</dbReference>
<dbReference type="PRINTS" id="PR00040">
    <property type="entry name" value="HTHMERR"/>
</dbReference>
<protein>
    <submittedName>
        <fullName evidence="3">MerR family transcriptional regulator</fullName>
    </submittedName>
</protein>
<comment type="caution">
    <text evidence="3">The sequence shown here is derived from an EMBL/GenBank/DDBJ whole genome shotgun (WGS) entry which is preliminary data.</text>
</comment>
<keyword evidence="4" id="KW-1185">Reference proteome</keyword>
<dbReference type="PANTHER" id="PTHR30204:SF93">
    <property type="entry name" value="HTH MERR-TYPE DOMAIN-CONTAINING PROTEIN"/>
    <property type="match status" value="1"/>
</dbReference>
<dbReference type="SUPFAM" id="SSF46955">
    <property type="entry name" value="Putative DNA-binding domain"/>
    <property type="match status" value="1"/>
</dbReference>
<feature type="domain" description="HTH merR-type" evidence="2">
    <location>
        <begin position="10"/>
        <end position="79"/>
    </location>
</feature>
<reference evidence="4" key="1">
    <citation type="journal article" date="2019" name="Int. J. Syst. Evol. Microbiol.">
        <title>The Global Catalogue of Microorganisms (GCM) 10K type strain sequencing project: providing services to taxonomists for standard genome sequencing and annotation.</title>
        <authorList>
            <consortium name="The Broad Institute Genomics Platform"/>
            <consortium name="The Broad Institute Genome Sequencing Center for Infectious Disease"/>
            <person name="Wu L."/>
            <person name="Ma J."/>
        </authorList>
    </citation>
    <scope>NUCLEOTIDE SEQUENCE [LARGE SCALE GENOMIC DNA]</scope>
    <source>
        <strain evidence="4">CGMCC 4.7382</strain>
    </source>
</reference>
<gene>
    <name evidence="3" type="ORF">ACFQRF_13575</name>
</gene>
<dbReference type="InterPro" id="IPR047057">
    <property type="entry name" value="MerR_fam"/>
</dbReference>
<dbReference type="PANTHER" id="PTHR30204">
    <property type="entry name" value="REDOX-CYCLING DRUG-SENSING TRANSCRIPTIONAL ACTIVATOR SOXR"/>
    <property type="match status" value="1"/>
</dbReference>
<evidence type="ECO:0000313" key="3">
    <source>
        <dbReference type="EMBL" id="MFC7328775.1"/>
    </source>
</evidence>
<dbReference type="InterPro" id="IPR009061">
    <property type="entry name" value="DNA-bd_dom_put_sf"/>
</dbReference>
<proteinExistence type="predicted"/>
<evidence type="ECO:0000256" key="1">
    <source>
        <dbReference type="ARBA" id="ARBA00023125"/>
    </source>
</evidence>
<dbReference type="CDD" id="cd01106">
    <property type="entry name" value="HTH_TipAL-Mta"/>
    <property type="match status" value="1"/>
</dbReference>
<dbReference type="SMART" id="SM00422">
    <property type="entry name" value="HTH_MERR"/>
    <property type="match status" value="1"/>
</dbReference>
<dbReference type="PROSITE" id="PS50937">
    <property type="entry name" value="HTH_MERR_2"/>
    <property type="match status" value="1"/>
</dbReference>
<dbReference type="EMBL" id="JBHTBH010000006">
    <property type="protein sequence ID" value="MFC7328775.1"/>
    <property type="molecule type" value="Genomic_DNA"/>
</dbReference>
<evidence type="ECO:0000259" key="2">
    <source>
        <dbReference type="PROSITE" id="PS50937"/>
    </source>
</evidence>
<dbReference type="RefSeq" id="WP_379871435.1">
    <property type="nucleotide sequence ID" value="NZ_JBHTBH010000006.1"/>
</dbReference>
<dbReference type="Pfam" id="PF13411">
    <property type="entry name" value="MerR_1"/>
    <property type="match status" value="1"/>
</dbReference>
<dbReference type="InterPro" id="IPR000551">
    <property type="entry name" value="MerR-type_HTH_dom"/>
</dbReference>
<evidence type="ECO:0000313" key="4">
    <source>
        <dbReference type="Proteomes" id="UP001596540"/>
    </source>
</evidence>
<dbReference type="Gene3D" id="1.10.1660.10">
    <property type="match status" value="1"/>
</dbReference>
<accession>A0ABW2KH73</accession>
<sequence>MIGRDPAGRRWSIGQLAQASGVTVRTLYHYDDIGLVRPSERTASGHRRYTEDDLRRLYRVRALRALGMSLEQIGGVITESATDLVTLRRLLRAQLADLRTQAGRIERLTEQVHGLLRRLDQSSMPDPDEFVTTLEMISVLDGHFTQEQQERLARRRAELGHETVESARTRWAGLVAELLPHVRIGTPVDDPRVQELVRRWDELGAAFHAGDGDTEEAARRMWRDHRTELSRRLPWPADQLADLTGYLERARTARSHGPQN</sequence>